<name>A0ABW8Z721_9BURK</name>
<evidence type="ECO:0000256" key="1">
    <source>
        <dbReference type="ARBA" id="ARBA00023125"/>
    </source>
</evidence>
<comment type="caution">
    <text evidence="4">The sequence shown here is derived from an EMBL/GenBank/DDBJ whole genome shotgun (WGS) entry which is preliminary data.</text>
</comment>
<dbReference type="PANTHER" id="PTHR30055:SF119">
    <property type="entry name" value="NALC"/>
    <property type="match status" value="1"/>
</dbReference>
<feature type="domain" description="HTH tetR-type" evidence="3">
    <location>
        <begin position="6"/>
        <end position="66"/>
    </location>
</feature>
<organism evidence="4 5">
    <name type="scientific">Herbaspirillum rhizosphaerae</name>
    <dbReference type="NCBI Taxonomy" id="346179"/>
    <lineage>
        <taxon>Bacteria</taxon>
        <taxon>Pseudomonadati</taxon>
        <taxon>Pseudomonadota</taxon>
        <taxon>Betaproteobacteria</taxon>
        <taxon>Burkholderiales</taxon>
        <taxon>Oxalobacteraceae</taxon>
        <taxon>Herbaspirillum</taxon>
    </lineage>
</organism>
<dbReference type="Pfam" id="PF00440">
    <property type="entry name" value="TetR_N"/>
    <property type="match status" value="1"/>
</dbReference>
<evidence type="ECO:0000256" key="2">
    <source>
        <dbReference type="PROSITE-ProRule" id="PRU00335"/>
    </source>
</evidence>
<dbReference type="SUPFAM" id="SSF46689">
    <property type="entry name" value="Homeodomain-like"/>
    <property type="match status" value="1"/>
</dbReference>
<proteinExistence type="predicted"/>
<dbReference type="Gene3D" id="1.10.10.60">
    <property type="entry name" value="Homeodomain-like"/>
    <property type="match status" value="1"/>
</dbReference>
<dbReference type="InterPro" id="IPR009057">
    <property type="entry name" value="Homeodomain-like_sf"/>
</dbReference>
<dbReference type="PROSITE" id="PS50977">
    <property type="entry name" value="HTH_TETR_2"/>
    <property type="match status" value="1"/>
</dbReference>
<gene>
    <name evidence="4" type="ORF">PQR63_07290</name>
</gene>
<dbReference type="InterPro" id="IPR050109">
    <property type="entry name" value="HTH-type_TetR-like_transc_reg"/>
</dbReference>
<dbReference type="InterPro" id="IPR001647">
    <property type="entry name" value="HTH_TetR"/>
</dbReference>
<dbReference type="PANTHER" id="PTHR30055">
    <property type="entry name" value="HTH-TYPE TRANSCRIPTIONAL REGULATOR RUTR"/>
    <property type="match status" value="1"/>
</dbReference>
<sequence length="211" mass="23326">MRVKTEEKREAILAAASDVFLEAGFEGASMAEIAARIGGSKGTLYGYFSSKEELFVAVMHEEARKQFEPVFASLNKAVEDLEKTLQTFGEKVLEFLCLPSSIQTRRAVLAESGRSDIGKRFHELGPKVGMQQLAAFLEKQMDLQRLKKSDPMLAAHQLAALLECETVVPLMLGLEETISKPRIKLAVRLALTTFFDAYAIPTGSQKKKKGE</sequence>
<evidence type="ECO:0000313" key="4">
    <source>
        <dbReference type="EMBL" id="MFL9878176.1"/>
    </source>
</evidence>
<dbReference type="EMBL" id="JAQQFR010000004">
    <property type="protein sequence ID" value="MFL9878176.1"/>
    <property type="molecule type" value="Genomic_DNA"/>
</dbReference>
<dbReference type="InterPro" id="IPR039536">
    <property type="entry name" value="TetR_C_Proteobacteria"/>
</dbReference>
<accession>A0ABW8Z721</accession>
<keyword evidence="5" id="KW-1185">Reference proteome</keyword>
<dbReference type="Proteomes" id="UP001629214">
    <property type="component" value="Unassembled WGS sequence"/>
</dbReference>
<keyword evidence="1 2" id="KW-0238">DNA-binding</keyword>
<dbReference type="Gene3D" id="1.10.357.10">
    <property type="entry name" value="Tetracycline Repressor, domain 2"/>
    <property type="match status" value="1"/>
</dbReference>
<dbReference type="RefSeq" id="WP_408166911.1">
    <property type="nucleotide sequence ID" value="NZ_JAQQFR010000004.1"/>
</dbReference>
<dbReference type="PRINTS" id="PR00455">
    <property type="entry name" value="HTHTETR"/>
</dbReference>
<protein>
    <submittedName>
        <fullName evidence="4">TetR/AcrR family transcriptional regulator</fullName>
    </submittedName>
</protein>
<reference evidence="4 5" key="1">
    <citation type="journal article" date="2024" name="Chem. Sci.">
        <title>Discovery of megapolipeptins by genome mining of a Burkholderiales bacteria collection.</title>
        <authorList>
            <person name="Paulo B.S."/>
            <person name="Recchia M.J.J."/>
            <person name="Lee S."/>
            <person name="Fergusson C.H."/>
            <person name="Romanowski S.B."/>
            <person name="Hernandez A."/>
            <person name="Krull N."/>
            <person name="Liu D.Y."/>
            <person name="Cavanagh H."/>
            <person name="Bos A."/>
            <person name="Gray C.A."/>
            <person name="Murphy B.T."/>
            <person name="Linington R.G."/>
            <person name="Eustaquio A.S."/>
        </authorList>
    </citation>
    <scope>NUCLEOTIDE SEQUENCE [LARGE SCALE GENOMIC DNA]</scope>
    <source>
        <strain evidence="4 5">RL21-008-BIB-B</strain>
    </source>
</reference>
<evidence type="ECO:0000313" key="5">
    <source>
        <dbReference type="Proteomes" id="UP001629214"/>
    </source>
</evidence>
<evidence type="ECO:0000259" key="3">
    <source>
        <dbReference type="PROSITE" id="PS50977"/>
    </source>
</evidence>
<dbReference type="Pfam" id="PF14246">
    <property type="entry name" value="TetR_C_7"/>
    <property type="match status" value="1"/>
</dbReference>
<feature type="DNA-binding region" description="H-T-H motif" evidence="2">
    <location>
        <begin position="29"/>
        <end position="48"/>
    </location>
</feature>